<evidence type="ECO:0000313" key="3">
    <source>
        <dbReference type="Proteomes" id="UP000184286"/>
    </source>
</evidence>
<dbReference type="AlphaFoldDB" id="A0A1V6MZY8"/>
<feature type="domain" description="LexA repressor DNA-binding" evidence="1">
    <location>
        <begin position="2"/>
        <end position="48"/>
    </location>
</feature>
<dbReference type="Pfam" id="PF01726">
    <property type="entry name" value="LexA_DNA_bind"/>
    <property type="match status" value="1"/>
</dbReference>
<dbReference type="EMBL" id="MPOH02000001">
    <property type="protein sequence ID" value="OQD57856.1"/>
    <property type="molecule type" value="Genomic_DNA"/>
</dbReference>
<protein>
    <recommendedName>
        <fullName evidence="1">LexA repressor DNA-binding domain-containing protein</fullName>
    </recommendedName>
</protein>
<accession>A0A1V6MZY8</accession>
<evidence type="ECO:0000259" key="1">
    <source>
        <dbReference type="Pfam" id="PF01726"/>
    </source>
</evidence>
<gene>
    <name evidence="2" type="ORF">BM536_000095</name>
</gene>
<organism evidence="2 3">
    <name type="scientific">Streptomyces phaeoluteigriseus</name>
    <dbReference type="NCBI Taxonomy" id="114686"/>
    <lineage>
        <taxon>Bacteria</taxon>
        <taxon>Bacillati</taxon>
        <taxon>Actinomycetota</taxon>
        <taxon>Actinomycetes</taxon>
        <taxon>Kitasatosporales</taxon>
        <taxon>Streptomycetaceae</taxon>
        <taxon>Streptomyces</taxon>
        <taxon>Streptomyces aurantiacus group</taxon>
    </lineage>
</organism>
<dbReference type="GO" id="GO:0004252">
    <property type="term" value="F:serine-type endopeptidase activity"/>
    <property type="evidence" value="ECO:0007669"/>
    <property type="project" value="InterPro"/>
</dbReference>
<dbReference type="InterPro" id="IPR036388">
    <property type="entry name" value="WH-like_DNA-bd_sf"/>
</dbReference>
<dbReference type="RefSeq" id="WP_073497909.1">
    <property type="nucleotide sequence ID" value="NZ_MPOH02000001.1"/>
</dbReference>
<dbReference type="SUPFAM" id="SSF46785">
    <property type="entry name" value="Winged helix' DNA-binding domain"/>
    <property type="match status" value="1"/>
</dbReference>
<proteinExistence type="predicted"/>
<dbReference type="InterPro" id="IPR006199">
    <property type="entry name" value="LexA_DNA-bd_dom"/>
</dbReference>
<dbReference type="Gene3D" id="1.10.10.10">
    <property type="entry name" value="Winged helix-like DNA-binding domain superfamily/Winged helix DNA-binding domain"/>
    <property type="match status" value="1"/>
</dbReference>
<dbReference type="InterPro" id="IPR036390">
    <property type="entry name" value="WH_DNA-bd_sf"/>
</dbReference>
<reference evidence="3" key="1">
    <citation type="submission" date="2016-11" db="EMBL/GenBank/DDBJ databases">
        <authorList>
            <person name="Schniete J.K."/>
            <person name="Salih T."/>
            <person name="Algora Gallardo L."/>
            <person name="Martinez Fernandez S."/>
            <person name="Herron P.R."/>
        </authorList>
    </citation>
    <scope>NUCLEOTIDE SEQUENCE [LARGE SCALE GENOMIC DNA]</scope>
    <source>
        <strain evidence="3">DSM 41896</strain>
    </source>
</reference>
<evidence type="ECO:0000313" key="2">
    <source>
        <dbReference type="EMBL" id="OQD57856.1"/>
    </source>
</evidence>
<reference evidence="2 3" key="2">
    <citation type="submission" date="2017-02" db="EMBL/GenBank/DDBJ databases">
        <title>Draft genome sequence of Streptomyces phaeoluteigriseus type strain DSM41896.</title>
        <authorList>
            <person name="Salih T.S."/>
            <person name="Algora Gallardo L."/>
            <person name="Melo Santos T."/>
            <person name="Filgueira Martinez S."/>
            <person name="Herron P.R."/>
        </authorList>
    </citation>
    <scope>NUCLEOTIDE SEQUENCE [LARGE SCALE GENOMIC DNA]</scope>
    <source>
        <strain evidence="2 3">DSM 41896</strain>
    </source>
</reference>
<sequence length="60" mass="6907">MRCIRHCIEYCGEGPTILEIGVAVGLRSNGSVAYHLRNREERGVLIRDGRNRLLTWRLAR</sequence>
<dbReference type="Proteomes" id="UP000184286">
    <property type="component" value="Unassembled WGS sequence"/>
</dbReference>
<name>A0A1V6MZY8_9ACTN</name>
<comment type="caution">
    <text evidence="2">The sequence shown here is derived from an EMBL/GenBank/DDBJ whole genome shotgun (WGS) entry which is preliminary data.</text>
</comment>
<dbReference type="GO" id="GO:0006508">
    <property type="term" value="P:proteolysis"/>
    <property type="evidence" value="ECO:0007669"/>
    <property type="project" value="InterPro"/>
</dbReference>